<proteinExistence type="predicted"/>
<protein>
    <submittedName>
        <fullName evidence="3">DUF2807 domain-containing protein</fullName>
    </submittedName>
</protein>
<dbReference type="InterPro" id="IPR021255">
    <property type="entry name" value="DUF2807"/>
</dbReference>
<feature type="domain" description="Putative auto-transporter adhesin head GIN" evidence="2">
    <location>
        <begin position="44"/>
        <end position="224"/>
    </location>
</feature>
<feature type="signal peptide" evidence="1">
    <location>
        <begin position="1"/>
        <end position="26"/>
    </location>
</feature>
<dbReference type="EMBL" id="SAXA01000006">
    <property type="protein sequence ID" value="RXQ95120.1"/>
    <property type="molecule type" value="Genomic_DNA"/>
</dbReference>
<feature type="chain" id="PRO_5020449442" evidence="1">
    <location>
        <begin position="27"/>
        <end position="239"/>
    </location>
</feature>
<dbReference type="RefSeq" id="WP_129254278.1">
    <property type="nucleotide sequence ID" value="NZ_SAXA01000006.1"/>
</dbReference>
<name>A0A4Q1JLX3_9BACT</name>
<dbReference type="PANTHER" id="PTHR39200:SF1">
    <property type="entry name" value="AUTO-TRANSPORTER ADHESIN HEAD GIN DOMAIN-CONTAINING PROTEIN-RELATED"/>
    <property type="match status" value="1"/>
</dbReference>
<evidence type="ECO:0000256" key="1">
    <source>
        <dbReference type="SAM" id="SignalP"/>
    </source>
</evidence>
<evidence type="ECO:0000313" key="3">
    <source>
        <dbReference type="EMBL" id="RXQ95120.1"/>
    </source>
</evidence>
<keyword evidence="1" id="KW-0732">Signal</keyword>
<organism evidence="3 4">
    <name type="scientific">Ancylomarina salipaludis</name>
    <dbReference type="NCBI Taxonomy" id="2501299"/>
    <lineage>
        <taxon>Bacteria</taxon>
        <taxon>Pseudomonadati</taxon>
        <taxon>Bacteroidota</taxon>
        <taxon>Bacteroidia</taxon>
        <taxon>Marinilabiliales</taxon>
        <taxon>Marinifilaceae</taxon>
        <taxon>Ancylomarina</taxon>
    </lineage>
</organism>
<dbReference type="OrthoDB" id="1047698at2"/>
<dbReference type="AlphaFoldDB" id="A0A4Q1JLX3"/>
<gene>
    <name evidence="3" type="ORF">EO244_08715</name>
</gene>
<comment type="caution">
    <text evidence="3">The sequence shown here is derived from an EMBL/GenBank/DDBJ whole genome shotgun (WGS) entry which is preliminary data.</text>
</comment>
<dbReference type="Pfam" id="PF10988">
    <property type="entry name" value="DUF2807"/>
    <property type="match status" value="1"/>
</dbReference>
<accession>A0A4Q1JLX3</accession>
<evidence type="ECO:0000259" key="2">
    <source>
        <dbReference type="Pfam" id="PF10988"/>
    </source>
</evidence>
<dbReference type="Gene3D" id="2.160.20.120">
    <property type="match status" value="1"/>
</dbReference>
<keyword evidence="4" id="KW-1185">Reference proteome</keyword>
<dbReference type="Proteomes" id="UP000289703">
    <property type="component" value="Unassembled WGS sequence"/>
</dbReference>
<evidence type="ECO:0000313" key="4">
    <source>
        <dbReference type="Proteomes" id="UP000289703"/>
    </source>
</evidence>
<reference evidence="3 4" key="1">
    <citation type="submission" date="2019-01" db="EMBL/GenBank/DDBJ databases">
        <title>Ancylomarina salipaludis sp. nov., isolated from a salt marsh.</title>
        <authorList>
            <person name="Yoon J.-H."/>
        </authorList>
    </citation>
    <scope>NUCLEOTIDE SEQUENCE [LARGE SCALE GENOMIC DNA]</scope>
    <source>
        <strain evidence="3 4">SHSM-M15</strain>
    </source>
</reference>
<dbReference type="PANTHER" id="PTHR39200">
    <property type="entry name" value="HYPOTHETICAL EXPORTED PROTEIN"/>
    <property type="match status" value="1"/>
</dbReference>
<sequence>MNKLRNIKTGLVAILLIFAFTHPVLADGVRGNGKVTTENREVSNFTGIKVSGAFTIYLTQDENCSLKVVVDENIQDLIKTEVRNDVLYIKNEKSIHDTKKMELYIGFKNLHFIKASGAISLKNENSLKFDELEIEINGASSAKLELTANKLSIDNSGASSISLKGTVKELNIDISGAGSVNAVDLKASEAQVDISGVGTGKVYVEDKLKVSISGIGSVKYKGDPAITSDISFLGVLKKL</sequence>